<dbReference type="InterPro" id="IPR025110">
    <property type="entry name" value="AMP-bd_C"/>
</dbReference>
<keyword evidence="4" id="KW-0067">ATP-binding</keyword>
<dbReference type="Pfam" id="PF13193">
    <property type="entry name" value="AMP-binding_C"/>
    <property type="match status" value="1"/>
</dbReference>
<evidence type="ECO:0000256" key="3">
    <source>
        <dbReference type="ARBA" id="ARBA00022741"/>
    </source>
</evidence>
<dbReference type="InterPro" id="IPR020845">
    <property type="entry name" value="AMP-binding_CS"/>
</dbReference>
<feature type="domain" description="AMP-dependent synthetase/ligase" evidence="5">
    <location>
        <begin position="49"/>
        <end position="401"/>
    </location>
</feature>
<gene>
    <name evidence="7" type="ORF">EDC57_1608</name>
</gene>
<protein>
    <submittedName>
        <fullName evidence="7">Acetyl-CoA synthetase</fullName>
    </submittedName>
</protein>
<reference evidence="7 8" key="1">
    <citation type="submission" date="2018-11" db="EMBL/GenBank/DDBJ databases">
        <title>Genomic Encyclopedia of Type Strains, Phase IV (KMG-IV): sequencing the most valuable type-strain genomes for metagenomic binning, comparative biology and taxonomic classification.</title>
        <authorList>
            <person name="Goeker M."/>
        </authorList>
    </citation>
    <scope>NUCLEOTIDE SEQUENCE [LARGE SCALE GENOMIC DNA]</scope>
    <source>
        <strain evidence="7 8">DSM 100275</strain>
    </source>
</reference>
<dbReference type="Pfam" id="PF00501">
    <property type="entry name" value="AMP-binding"/>
    <property type="match status" value="1"/>
</dbReference>
<dbReference type="GO" id="GO:0006633">
    <property type="term" value="P:fatty acid biosynthetic process"/>
    <property type="evidence" value="ECO:0007669"/>
    <property type="project" value="TreeGrafter"/>
</dbReference>
<dbReference type="SUPFAM" id="SSF56801">
    <property type="entry name" value="Acetyl-CoA synthetase-like"/>
    <property type="match status" value="1"/>
</dbReference>
<dbReference type="FunFam" id="3.30.300.30:FF:000005">
    <property type="entry name" value="Acyl-coenzyme A synthetase ACSM5, mitochondrial"/>
    <property type="match status" value="1"/>
</dbReference>
<dbReference type="InterPro" id="IPR051087">
    <property type="entry name" value="Mitochondrial_ACSM"/>
</dbReference>
<dbReference type="GO" id="GO:0006637">
    <property type="term" value="P:acyl-CoA metabolic process"/>
    <property type="evidence" value="ECO:0007669"/>
    <property type="project" value="TreeGrafter"/>
</dbReference>
<dbReference type="Proteomes" id="UP000276634">
    <property type="component" value="Unassembled WGS sequence"/>
</dbReference>
<evidence type="ECO:0000313" key="7">
    <source>
        <dbReference type="EMBL" id="ROR32408.1"/>
    </source>
</evidence>
<evidence type="ECO:0000256" key="2">
    <source>
        <dbReference type="ARBA" id="ARBA00022598"/>
    </source>
</evidence>
<accession>A0A3N1Y1K7</accession>
<dbReference type="OrthoDB" id="9803968at2"/>
<keyword evidence="8" id="KW-1185">Reference proteome</keyword>
<dbReference type="InterPro" id="IPR000873">
    <property type="entry name" value="AMP-dep_synth/lig_dom"/>
</dbReference>
<proteinExistence type="inferred from homology"/>
<dbReference type="Gene3D" id="3.30.300.30">
    <property type="match status" value="1"/>
</dbReference>
<organism evidence="7 8">
    <name type="scientific">Inmirania thermothiophila</name>
    <dbReference type="NCBI Taxonomy" id="1750597"/>
    <lineage>
        <taxon>Bacteria</taxon>
        <taxon>Pseudomonadati</taxon>
        <taxon>Pseudomonadota</taxon>
        <taxon>Gammaproteobacteria</taxon>
        <taxon>Chromatiales</taxon>
        <taxon>Ectothiorhodospiraceae</taxon>
        <taxon>Inmirania</taxon>
    </lineage>
</organism>
<dbReference type="InterPro" id="IPR042099">
    <property type="entry name" value="ANL_N_sf"/>
</dbReference>
<dbReference type="EMBL" id="RJVI01000002">
    <property type="protein sequence ID" value="ROR32408.1"/>
    <property type="molecule type" value="Genomic_DNA"/>
</dbReference>
<comment type="caution">
    <text evidence="7">The sequence shown here is derived from an EMBL/GenBank/DDBJ whole genome shotgun (WGS) entry which is preliminary data.</text>
</comment>
<keyword evidence="3" id="KW-0547">Nucleotide-binding</keyword>
<dbReference type="GO" id="GO:0004321">
    <property type="term" value="F:fatty-acyl-CoA synthase activity"/>
    <property type="evidence" value="ECO:0007669"/>
    <property type="project" value="TreeGrafter"/>
</dbReference>
<dbReference type="Gene3D" id="3.40.50.12780">
    <property type="entry name" value="N-terminal domain of ligase-like"/>
    <property type="match status" value="1"/>
</dbReference>
<evidence type="ECO:0000259" key="5">
    <source>
        <dbReference type="Pfam" id="PF00501"/>
    </source>
</evidence>
<dbReference type="AlphaFoldDB" id="A0A3N1Y1K7"/>
<feature type="domain" description="AMP-binding enzyme C-terminal" evidence="6">
    <location>
        <begin position="451"/>
        <end position="529"/>
    </location>
</feature>
<evidence type="ECO:0000256" key="4">
    <source>
        <dbReference type="ARBA" id="ARBA00022840"/>
    </source>
</evidence>
<dbReference type="RefSeq" id="WP_123401350.1">
    <property type="nucleotide sequence ID" value="NZ_RJVI01000002.1"/>
</dbReference>
<evidence type="ECO:0000313" key="8">
    <source>
        <dbReference type="Proteomes" id="UP000276634"/>
    </source>
</evidence>
<dbReference type="InterPro" id="IPR045851">
    <property type="entry name" value="AMP-bd_C_sf"/>
</dbReference>
<dbReference type="GO" id="GO:0015645">
    <property type="term" value="F:fatty acid ligase activity"/>
    <property type="evidence" value="ECO:0007669"/>
    <property type="project" value="TreeGrafter"/>
</dbReference>
<evidence type="ECO:0000259" key="6">
    <source>
        <dbReference type="Pfam" id="PF13193"/>
    </source>
</evidence>
<comment type="similarity">
    <text evidence="1">Belongs to the ATP-dependent AMP-binding enzyme family.</text>
</comment>
<dbReference type="PANTHER" id="PTHR43605">
    <property type="entry name" value="ACYL-COENZYME A SYNTHETASE"/>
    <property type="match status" value="1"/>
</dbReference>
<evidence type="ECO:0000256" key="1">
    <source>
        <dbReference type="ARBA" id="ARBA00006432"/>
    </source>
</evidence>
<dbReference type="PROSITE" id="PS00455">
    <property type="entry name" value="AMP_BINDING"/>
    <property type="match status" value="1"/>
</dbReference>
<dbReference type="GO" id="GO:0016405">
    <property type="term" value="F:CoA-ligase activity"/>
    <property type="evidence" value="ECO:0007669"/>
    <property type="project" value="UniProtKB-ARBA"/>
</dbReference>
<dbReference type="GO" id="GO:0005524">
    <property type="term" value="F:ATP binding"/>
    <property type="evidence" value="ECO:0007669"/>
    <property type="project" value="UniProtKB-KW"/>
</dbReference>
<keyword evidence="2" id="KW-0436">Ligase</keyword>
<name>A0A3N1Y1K7_9GAMM</name>
<dbReference type="PANTHER" id="PTHR43605:SF10">
    <property type="entry name" value="ACYL-COA SYNTHETASE MEDIUM CHAIN FAMILY MEMBER 3"/>
    <property type="match status" value="1"/>
</dbReference>
<sequence>MDGPLFDGRERDFERLRRTFRWRVPARFNIADACCDRHRDRAREVAILHEDARGAHRAYTFGALRELSNRLANALAALGVGPGDRVAILLPQRPETAIAHLAVYKLGAVALPLSILFGPEALAYRLADSGARIAIADEARAARIEGLREALPQLEHVLVCGPGETGSLWERLRRGADRRPDHETAADDPAYLIYTSGTTGPPKGALCAHRALIGNLPGFELSHNFYGVHGGLFWTPADWAWTGGLMDALLPALCYGQPVLGYEGEGRFDPDRAFHLMARHGVRSAFIPPTAMKMLMQVPSPPRLALRTIMSAGEQVGAEILRWSAERLGVPVNEMWGQTEFNYLVGNCSEILPVRPGSMGRPYPGHEVDVVDEEGRPCPPGVEGEIAARREGDPVMFLGYWNNEEATRAKFLGPWFLTGDVGRRDEDGYLWFVGRKDDVITSAGYRIGPGEIEDCLIRHPAVAQAAVIGVPDPLRGEIVKAFIVLAPGHEPSEALTRDIQASVRERLAAYEYPREIEYIEALPMTTTGKVRRTELRARERARRGG</sequence>